<reference evidence="5" key="2">
    <citation type="journal article" date="2023" name="Infect Dis Poverty">
        <title>Chromosome-scale genome of the human blood fluke Schistosoma mekongi and its implications for public health.</title>
        <authorList>
            <person name="Zhou M."/>
            <person name="Xu L."/>
            <person name="Xu D."/>
            <person name="Chen W."/>
            <person name="Khan J."/>
            <person name="Hu Y."/>
            <person name="Huang H."/>
            <person name="Wei H."/>
            <person name="Zhang Y."/>
            <person name="Chusongsang P."/>
            <person name="Tanasarnprasert K."/>
            <person name="Hu X."/>
            <person name="Limpanont Y."/>
            <person name="Lv Z."/>
        </authorList>
    </citation>
    <scope>NUCLEOTIDE SEQUENCE</scope>
    <source>
        <strain evidence="5">LV_2022a</strain>
    </source>
</reference>
<evidence type="ECO:0000259" key="3">
    <source>
        <dbReference type="Pfam" id="PF06350"/>
    </source>
</evidence>
<dbReference type="InterPro" id="IPR010468">
    <property type="entry name" value="HSL_N"/>
</dbReference>
<dbReference type="SUPFAM" id="SSF53474">
    <property type="entry name" value="alpha/beta-Hydrolases"/>
    <property type="match status" value="1"/>
</dbReference>
<organism evidence="5 6">
    <name type="scientific">Schistosoma mekongi</name>
    <name type="common">Parasitic worm</name>
    <dbReference type="NCBI Taxonomy" id="38744"/>
    <lineage>
        <taxon>Eukaryota</taxon>
        <taxon>Metazoa</taxon>
        <taxon>Spiralia</taxon>
        <taxon>Lophotrochozoa</taxon>
        <taxon>Platyhelminthes</taxon>
        <taxon>Trematoda</taxon>
        <taxon>Digenea</taxon>
        <taxon>Strigeidida</taxon>
        <taxon>Schistosomatoidea</taxon>
        <taxon>Schistosomatidae</taxon>
        <taxon>Schistosoma</taxon>
    </lineage>
</organism>
<feature type="compositionally biased region" description="Low complexity" evidence="2">
    <location>
        <begin position="673"/>
        <end position="692"/>
    </location>
</feature>
<reference evidence="5" key="1">
    <citation type="submission" date="2022-04" db="EMBL/GenBank/DDBJ databases">
        <authorList>
            <person name="Xu L."/>
            <person name="Lv Z."/>
        </authorList>
    </citation>
    <scope>NUCLEOTIDE SEQUENCE</scope>
    <source>
        <strain evidence="5">LV_2022a</strain>
    </source>
</reference>
<dbReference type="GO" id="GO:0004806">
    <property type="term" value="F:triacylglycerol lipase activity"/>
    <property type="evidence" value="ECO:0007669"/>
    <property type="project" value="TreeGrafter"/>
</dbReference>
<sequence>MDGKVTFVSSKDESIKCSKPESDIARALKRLHKLLDSGFSERIKYLYTIASNYDFGSVRANGIRSFLTITMRCCAVLLTHIRQMSSYSLSNWSGITHWSVIAYINCLMELSVILEVLSHLPRFTNPSSLFPRSEFVDLPEIGQCDVSSFDNNPTSEARASNTTTKSQQYHEELSEYYRLEALSDNIKQEYFYGRCLAFYLCPSAQRILLFLNSFMAGYGNSFLTSKQGIVSLVNTVYRSVTSYLSPEDRGKMLAKLTRKSSVQFCKAFWNLAELRVVSEAPNVILPSMAVAHSFKLQTKLLQLPLDLNGQENGKEFIYIQPPKSHIGAVPLGMRILCRHLRSGLEWARKNESPKFFNSPNCIHQENHQSRTNSIPSYNSWLFPSDDSFNVLASLNDRRYSYTSFKVLNASNENNTSTKSSPHILFYIHGGGFIALTSQSQDNFLRVWAEQLNCPIIAVDYSLSPEAPYPRALEECYYAYCWITLNREYLGCTPDAKIVLAGDSAGGNLALSVCMRATCDGLLNKPTGIFLAYTPLLVSLTPSPSRLLSLCDPLLPIGVLSKCLLAYAGVDEATLNCDELTDSKIEDAAANLTSQENSPIWSRLLSTFWSNTSKELQTGHFRRYSNISLLSSYGGGVDYFHQQRDQSIPSNLCRFSGEYDTPHKSLKLNESESSKLNSSSQRSKSKMSTSSSSPEYFSCTNFSIKEDKAGEEADNNNNNNNNSNNSFCNGEEESTPLKHIHRPLTDLNRVRNIHIVQNAFISPYLASDDMLRGLPPIVIVCSHFDPFLDDGLELAKRLSKLGISIDLRVLDDLPHAFLNFCLLGPEFQKANKICIDLVKNLFNGYYRNK</sequence>
<comment type="caution">
    <text evidence="5">The sequence shown here is derived from an EMBL/GenBank/DDBJ whole genome shotgun (WGS) entry which is preliminary data.</text>
</comment>
<dbReference type="GO" id="GO:0008203">
    <property type="term" value="P:cholesterol metabolic process"/>
    <property type="evidence" value="ECO:0007669"/>
    <property type="project" value="InterPro"/>
</dbReference>
<dbReference type="AlphaFoldDB" id="A0AAE2D656"/>
<dbReference type="GO" id="GO:0019433">
    <property type="term" value="P:triglyceride catabolic process"/>
    <property type="evidence" value="ECO:0007669"/>
    <property type="project" value="TreeGrafter"/>
</dbReference>
<feature type="active site" evidence="1">
    <location>
        <position position="503"/>
    </location>
</feature>
<proteinExistence type="predicted"/>
<accession>A0AAE2D656</accession>
<keyword evidence="6" id="KW-1185">Reference proteome</keyword>
<feature type="domain" description="Hormone-sensitive lipase N-terminal" evidence="3">
    <location>
        <begin position="167"/>
        <end position="344"/>
    </location>
</feature>
<name>A0AAE2D656_SCHME</name>
<evidence type="ECO:0000313" key="6">
    <source>
        <dbReference type="Proteomes" id="UP001292079"/>
    </source>
</evidence>
<dbReference type="InterPro" id="IPR013094">
    <property type="entry name" value="AB_hydrolase_3"/>
</dbReference>
<gene>
    <name evidence="5" type="ORF">MN116_004981</name>
</gene>
<feature type="compositionally biased region" description="Basic and acidic residues" evidence="2">
    <location>
        <begin position="663"/>
        <end position="672"/>
    </location>
</feature>
<dbReference type="GO" id="GO:0005829">
    <property type="term" value="C:cytosol"/>
    <property type="evidence" value="ECO:0007669"/>
    <property type="project" value="TreeGrafter"/>
</dbReference>
<dbReference type="Gene3D" id="3.40.50.1820">
    <property type="entry name" value="alpha/beta hydrolase"/>
    <property type="match status" value="2"/>
</dbReference>
<dbReference type="Pfam" id="PF07859">
    <property type="entry name" value="Abhydrolase_3"/>
    <property type="match status" value="2"/>
</dbReference>
<dbReference type="InterPro" id="IPR033140">
    <property type="entry name" value="Lipase_GDXG_put_SER_AS"/>
</dbReference>
<feature type="domain" description="Alpha/beta hydrolase fold-3" evidence="4">
    <location>
        <begin position="756"/>
        <end position="817"/>
    </location>
</feature>
<feature type="domain" description="Alpha/beta hydrolase fold-3" evidence="4">
    <location>
        <begin position="424"/>
        <end position="567"/>
    </location>
</feature>
<dbReference type="PANTHER" id="PTHR23025:SF3">
    <property type="entry name" value="HORMONE-SENSITIVE LIPASE"/>
    <property type="match status" value="1"/>
</dbReference>
<feature type="region of interest" description="Disordered" evidence="2">
    <location>
        <begin position="663"/>
        <end position="694"/>
    </location>
</feature>
<evidence type="ECO:0000259" key="4">
    <source>
        <dbReference type="Pfam" id="PF07859"/>
    </source>
</evidence>
<dbReference type="GO" id="GO:0004771">
    <property type="term" value="F:sterol ester esterase activity"/>
    <property type="evidence" value="ECO:0007669"/>
    <property type="project" value="TreeGrafter"/>
</dbReference>
<evidence type="ECO:0000256" key="1">
    <source>
        <dbReference type="PROSITE-ProRule" id="PRU10038"/>
    </source>
</evidence>
<dbReference type="EMBL" id="JALJAT010000003">
    <property type="protein sequence ID" value="KAK4471565.1"/>
    <property type="molecule type" value="Genomic_DNA"/>
</dbReference>
<evidence type="ECO:0008006" key="7">
    <source>
        <dbReference type="Google" id="ProtNLM"/>
    </source>
</evidence>
<dbReference type="PANTHER" id="PTHR23025">
    <property type="entry name" value="TRIACYLGLYCEROL LIPASE"/>
    <property type="match status" value="1"/>
</dbReference>
<dbReference type="InterPro" id="IPR029058">
    <property type="entry name" value="AB_hydrolase_fold"/>
</dbReference>
<evidence type="ECO:0000256" key="2">
    <source>
        <dbReference type="SAM" id="MobiDB-lite"/>
    </source>
</evidence>
<dbReference type="Pfam" id="PF06350">
    <property type="entry name" value="HSL_N"/>
    <property type="match status" value="2"/>
</dbReference>
<feature type="compositionally biased region" description="Low complexity" evidence="2">
    <location>
        <begin position="714"/>
        <end position="725"/>
    </location>
</feature>
<feature type="domain" description="Hormone-sensitive lipase N-terminal" evidence="3">
    <location>
        <begin position="23"/>
        <end position="134"/>
    </location>
</feature>
<dbReference type="PROSITE" id="PS01174">
    <property type="entry name" value="LIPASE_GDXG_SER"/>
    <property type="match status" value="1"/>
</dbReference>
<dbReference type="Proteomes" id="UP001292079">
    <property type="component" value="Unassembled WGS sequence"/>
</dbReference>
<feature type="region of interest" description="Disordered" evidence="2">
    <location>
        <begin position="709"/>
        <end position="732"/>
    </location>
</feature>
<evidence type="ECO:0000313" key="5">
    <source>
        <dbReference type="EMBL" id="KAK4471565.1"/>
    </source>
</evidence>
<protein>
    <recommendedName>
        <fullName evidence="7">Hormone-sensitive lipase</fullName>
    </recommendedName>
</protein>